<evidence type="ECO:0000256" key="5">
    <source>
        <dbReference type="ARBA" id="ARBA00022989"/>
    </source>
</evidence>
<feature type="transmembrane region" description="Helical" evidence="8">
    <location>
        <begin position="212"/>
        <end position="234"/>
    </location>
</feature>
<dbReference type="RefSeq" id="WP_166196628.1">
    <property type="nucleotide sequence ID" value="NZ_JAAOIV010000007.1"/>
</dbReference>
<feature type="compositionally biased region" description="Basic and acidic residues" evidence="7">
    <location>
        <begin position="7"/>
        <end position="16"/>
    </location>
</feature>
<organism evidence="9 10">
    <name type="scientific">Metallococcus carri</name>
    <dbReference type="NCBI Taxonomy" id="1656884"/>
    <lineage>
        <taxon>Bacteria</taxon>
        <taxon>Bacillati</taxon>
        <taxon>Actinomycetota</taxon>
        <taxon>Actinomycetes</taxon>
        <taxon>Micrococcales</taxon>
        <taxon>Dermacoccaceae</taxon>
        <taxon>Metallococcus</taxon>
    </lineage>
</organism>
<dbReference type="InterPro" id="IPR005614">
    <property type="entry name" value="NrfD-like"/>
</dbReference>
<evidence type="ECO:0000256" key="7">
    <source>
        <dbReference type="SAM" id="MobiDB-lite"/>
    </source>
</evidence>
<comment type="similarity">
    <text evidence="2">Belongs to the NrfD family.</text>
</comment>
<evidence type="ECO:0000256" key="2">
    <source>
        <dbReference type="ARBA" id="ARBA00008929"/>
    </source>
</evidence>
<dbReference type="Proteomes" id="UP000744769">
    <property type="component" value="Unassembled WGS sequence"/>
</dbReference>
<proteinExistence type="inferred from homology"/>
<evidence type="ECO:0000256" key="4">
    <source>
        <dbReference type="ARBA" id="ARBA00022692"/>
    </source>
</evidence>
<feature type="compositionally biased region" description="Basic residues" evidence="7">
    <location>
        <begin position="17"/>
        <end position="27"/>
    </location>
</feature>
<name>A0A967B180_9MICO</name>
<feature type="region of interest" description="Disordered" evidence="7">
    <location>
        <begin position="1"/>
        <end position="38"/>
    </location>
</feature>
<dbReference type="Pfam" id="PF03916">
    <property type="entry name" value="NrfD"/>
    <property type="match status" value="1"/>
</dbReference>
<dbReference type="EMBL" id="JAAOIV010000007">
    <property type="protein sequence ID" value="NHN56139.1"/>
    <property type="molecule type" value="Genomic_DNA"/>
</dbReference>
<sequence>MTTSEYDSYRPPEPPKRQRGNGFRRRASGWLTGRGEGRGEQALVPDAQFTSYYGRPVVKPVPWGPTIPAYLFLGGLAGGSQLLAMGAHATGNAELRRATRLVSAAAVALSGAALVEDLGKKSRFVNMLRTLKVTSPMSVGSWILSAFSAGAMPVAVAEIDRLRPLPGGGLVRAIETPAQVVGAAFATPLASYTAVLLSNTATPTWHAAYKELPFVFVGSAAAASGGMAMVLTSVRAAGPARRLAVLGVAGDLIAMRILEGRLGVEGETLHHGMPGRLTKLSMVLNVAGGLGTLVAGRSRIGAALSGAALVGASVATRFGVFEAGMESARDPRYTIEPQRQRLAARQGKDSITTA</sequence>
<reference evidence="9" key="1">
    <citation type="submission" date="2020-03" db="EMBL/GenBank/DDBJ databases">
        <title>Draft sequencing of Calidifontibacter sp. DB0510.</title>
        <authorList>
            <person name="Kim D.-U."/>
        </authorList>
    </citation>
    <scope>NUCLEOTIDE SEQUENCE</scope>
    <source>
        <strain evidence="9">DB0510</strain>
    </source>
</reference>
<evidence type="ECO:0000313" key="9">
    <source>
        <dbReference type="EMBL" id="NHN56139.1"/>
    </source>
</evidence>
<evidence type="ECO:0000313" key="10">
    <source>
        <dbReference type="Proteomes" id="UP000744769"/>
    </source>
</evidence>
<comment type="subcellular location">
    <subcellularLocation>
        <location evidence="1">Cell membrane</location>
        <topology evidence="1">Multi-pass membrane protein</topology>
    </subcellularLocation>
</comment>
<keyword evidence="4 8" id="KW-0812">Transmembrane</keyword>
<keyword evidence="5 8" id="KW-1133">Transmembrane helix</keyword>
<evidence type="ECO:0000256" key="6">
    <source>
        <dbReference type="ARBA" id="ARBA00023136"/>
    </source>
</evidence>
<accession>A0A967B180</accession>
<dbReference type="Gene3D" id="1.20.1630.10">
    <property type="entry name" value="Formate dehydrogenase/DMSO reductase domain"/>
    <property type="match status" value="1"/>
</dbReference>
<dbReference type="GO" id="GO:0005886">
    <property type="term" value="C:plasma membrane"/>
    <property type="evidence" value="ECO:0007669"/>
    <property type="project" value="UniProtKB-SubCell"/>
</dbReference>
<evidence type="ECO:0000256" key="8">
    <source>
        <dbReference type="SAM" id="Phobius"/>
    </source>
</evidence>
<feature type="transmembrane region" description="Helical" evidence="8">
    <location>
        <begin position="180"/>
        <end position="200"/>
    </location>
</feature>
<evidence type="ECO:0000256" key="1">
    <source>
        <dbReference type="ARBA" id="ARBA00004651"/>
    </source>
</evidence>
<dbReference type="AlphaFoldDB" id="A0A967B180"/>
<dbReference type="PANTHER" id="PTHR34856">
    <property type="entry name" value="PROTEIN NRFD"/>
    <property type="match status" value="1"/>
</dbReference>
<dbReference type="InterPro" id="IPR052049">
    <property type="entry name" value="Electron_transfer_protein"/>
</dbReference>
<dbReference type="PANTHER" id="PTHR34856:SF2">
    <property type="entry name" value="PROTEIN NRFD"/>
    <property type="match status" value="1"/>
</dbReference>
<evidence type="ECO:0000256" key="3">
    <source>
        <dbReference type="ARBA" id="ARBA00022475"/>
    </source>
</evidence>
<keyword evidence="6 8" id="KW-0472">Membrane</keyword>
<protein>
    <submittedName>
        <fullName evidence="9">Polysulfide reductase NrfD</fullName>
    </submittedName>
</protein>
<keyword evidence="10" id="KW-1185">Reference proteome</keyword>
<gene>
    <name evidence="9" type="primary">nrfD</name>
    <name evidence="9" type="ORF">G9U51_10155</name>
</gene>
<keyword evidence="3" id="KW-1003">Cell membrane</keyword>
<comment type="caution">
    <text evidence="9">The sequence shown here is derived from an EMBL/GenBank/DDBJ whole genome shotgun (WGS) entry which is preliminary data.</text>
</comment>